<comment type="caution">
    <text evidence="2">The sequence shown here is derived from an EMBL/GenBank/DDBJ whole genome shotgun (WGS) entry which is preliminary data.</text>
</comment>
<gene>
    <name evidence="2" type="ORF">ANCCAN_21844</name>
</gene>
<dbReference type="EMBL" id="JOJR01001111">
    <property type="protein sequence ID" value="RCN32347.1"/>
    <property type="molecule type" value="Genomic_DNA"/>
</dbReference>
<dbReference type="OrthoDB" id="5785718at2759"/>
<feature type="compositionally biased region" description="Low complexity" evidence="1">
    <location>
        <begin position="179"/>
        <end position="195"/>
    </location>
</feature>
<dbReference type="AlphaFoldDB" id="A0A368FQ76"/>
<proteinExistence type="predicted"/>
<dbReference type="STRING" id="29170.A0A368FQ76"/>
<evidence type="ECO:0000313" key="3">
    <source>
        <dbReference type="Proteomes" id="UP000252519"/>
    </source>
</evidence>
<feature type="region of interest" description="Disordered" evidence="1">
    <location>
        <begin position="175"/>
        <end position="233"/>
    </location>
</feature>
<evidence type="ECO:0000313" key="2">
    <source>
        <dbReference type="EMBL" id="RCN32347.1"/>
    </source>
</evidence>
<reference evidence="2 3" key="1">
    <citation type="submission" date="2014-10" db="EMBL/GenBank/DDBJ databases">
        <title>Draft genome of the hookworm Ancylostoma caninum.</title>
        <authorList>
            <person name="Mitreva M."/>
        </authorList>
    </citation>
    <scope>NUCLEOTIDE SEQUENCE [LARGE SCALE GENOMIC DNA]</scope>
    <source>
        <strain evidence="2 3">Baltimore</strain>
    </source>
</reference>
<dbReference type="Proteomes" id="UP000252519">
    <property type="component" value="Unassembled WGS sequence"/>
</dbReference>
<protein>
    <submittedName>
        <fullName evidence="2">Uncharacterized protein</fullName>
    </submittedName>
</protein>
<organism evidence="2 3">
    <name type="scientific">Ancylostoma caninum</name>
    <name type="common">Dog hookworm</name>
    <dbReference type="NCBI Taxonomy" id="29170"/>
    <lineage>
        <taxon>Eukaryota</taxon>
        <taxon>Metazoa</taxon>
        <taxon>Ecdysozoa</taxon>
        <taxon>Nematoda</taxon>
        <taxon>Chromadorea</taxon>
        <taxon>Rhabditida</taxon>
        <taxon>Rhabditina</taxon>
        <taxon>Rhabditomorpha</taxon>
        <taxon>Strongyloidea</taxon>
        <taxon>Ancylostomatidae</taxon>
        <taxon>Ancylostomatinae</taxon>
        <taxon>Ancylostoma</taxon>
    </lineage>
</organism>
<accession>A0A368FQ76</accession>
<name>A0A368FQ76_ANCCA</name>
<evidence type="ECO:0000256" key="1">
    <source>
        <dbReference type="SAM" id="MobiDB-lite"/>
    </source>
</evidence>
<keyword evidence="3" id="KW-1185">Reference proteome</keyword>
<sequence>MHRLVFLYGCDRVEKECFNEKEGPTEHTLNLVRSTFAHVYFERVLMREVQFFEDFISLLEGIGQAHIPPLRKEIERFICREVMSESTDSAFTKKMLLLAERYSLDVLKMVASGVLVDQIIAHSNPPGELVNISHELKRMASEINDSLPPDPSTPTEEVLVGSVVEDLQSLTRRVRRVSLSHSPSSTTSSPSSTPPGGATPTDESALSPAPIVPTARPFEPAVTPSRFKRIELV</sequence>